<comment type="caution">
    <text evidence="2">The sequence shown here is derived from an EMBL/GenBank/DDBJ whole genome shotgun (WGS) entry which is preliminary data.</text>
</comment>
<keyword evidence="3" id="KW-1185">Reference proteome</keyword>
<dbReference type="AlphaFoldDB" id="A0A1Y1ZPQ2"/>
<dbReference type="Proteomes" id="UP000193144">
    <property type="component" value="Unassembled WGS sequence"/>
</dbReference>
<keyword evidence="1" id="KW-1133">Transmembrane helix</keyword>
<proteinExistence type="predicted"/>
<name>A0A1Y1ZPQ2_9PLEO</name>
<dbReference type="EMBL" id="MCFA01000053">
    <property type="protein sequence ID" value="ORY12231.1"/>
    <property type="molecule type" value="Genomic_DNA"/>
</dbReference>
<organism evidence="2 3">
    <name type="scientific">Clohesyomyces aquaticus</name>
    <dbReference type="NCBI Taxonomy" id="1231657"/>
    <lineage>
        <taxon>Eukaryota</taxon>
        <taxon>Fungi</taxon>
        <taxon>Dikarya</taxon>
        <taxon>Ascomycota</taxon>
        <taxon>Pezizomycotina</taxon>
        <taxon>Dothideomycetes</taxon>
        <taxon>Pleosporomycetidae</taxon>
        <taxon>Pleosporales</taxon>
        <taxon>Lindgomycetaceae</taxon>
        <taxon>Clohesyomyces</taxon>
    </lineage>
</organism>
<gene>
    <name evidence="2" type="ORF">BCR34DRAFT_305607</name>
</gene>
<keyword evidence="1" id="KW-0472">Membrane</keyword>
<feature type="transmembrane region" description="Helical" evidence="1">
    <location>
        <begin position="60"/>
        <end position="83"/>
    </location>
</feature>
<accession>A0A1Y1ZPQ2</accession>
<keyword evidence="1" id="KW-0812">Transmembrane</keyword>
<evidence type="ECO:0000256" key="1">
    <source>
        <dbReference type="SAM" id="Phobius"/>
    </source>
</evidence>
<evidence type="ECO:0000313" key="3">
    <source>
        <dbReference type="Proteomes" id="UP000193144"/>
    </source>
</evidence>
<reference evidence="2 3" key="1">
    <citation type="submission" date="2016-07" db="EMBL/GenBank/DDBJ databases">
        <title>Pervasive Adenine N6-methylation of Active Genes in Fungi.</title>
        <authorList>
            <consortium name="DOE Joint Genome Institute"/>
            <person name="Mondo S.J."/>
            <person name="Dannebaum R.O."/>
            <person name="Kuo R.C."/>
            <person name="Labutti K."/>
            <person name="Haridas S."/>
            <person name="Kuo A."/>
            <person name="Salamov A."/>
            <person name="Ahrendt S.R."/>
            <person name="Lipzen A."/>
            <person name="Sullivan W."/>
            <person name="Andreopoulos W.B."/>
            <person name="Clum A."/>
            <person name="Lindquist E."/>
            <person name="Daum C."/>
            <person name="Ramamoorthy G.K."/>
            <person name="Gryganskyi A."/>
            <person name="Culley D."/>
            <person name="Magnuson J.K."/>
            <person name="James T.Y."/>
            <person name="O'Malley M.A."/>
            <person name="Stajich J.E."/>
            <person name="Spatafora J.W."/>
            <person name="Visel A."/>
            <person name="Grigoriev I.V."/>
        </authorList>
    </citation>
    <scope>NUCLEOTIDE SEQUENCE [LARGE SCALE GENOMIC DNA]</scope>
    <source>
        <strain evidence="2 3">CBS 115471</strain>
    </source>
</reference>
<evidence type="ECO:0000313" key="2">
    <source>
        <dbReference type="EMBL" id="ORY12231.1"/>
    </source>
</evidence>
<sequence>MHWSPSSPPGWPLKYREQKFISRRLLQTMTALDDVVAKSAVRLFKGVHKRRGIISILFRLFKVLLSHGIGIGNFFFLFVYIWWEWIITLQGVS</sequence>
<protein>
    <submittedName>
        <fullName evidence="2">Uncharacterized protein</fullName>
    </submittedName>
</protein>